<dbReference type="Proteomes" id="UP001295684">
    <property type="component" value="Unassembled WGS sequence"/>
</dbReference>
<dbReference type="EMBL" id="CAMPGE010030139">
    <property type="protein sequence ID" value="CAI2387644.1"/>
    <property type="molecule type" value="Genomic_DNA"/>
</dbReference>
<organism evidence="2 3">
    <name type="scientific">Euplotes crassus</name>
    <dbReference type="NCBI Taxonomy" id="5936"/>
    <lineage>
        <taxon>Eukaryota</taxon>
        <taxon>Sar</taxon>
        <taxon>Alveolata</taxon>
        <taxon>Ciliophora</taxon>
        <taxon>Intramacronucleata</taxon>
        <taxon>Spirotrichea</taxon>
        <taxon>Hypotrichia</taxon>
        <taxon>Euplotida</taxon>
        <taxon>Euplotidae</taxon>
        <taxon>Moneuplotes</taxon>
    </lineage>
</organism>
<reference evidence="2" key="1">
    <citation type="submission" date="2023-07" db="EMBL/GenBank/DDBJ databases">
        <authorList>
            <consortium name="AG Swart"/>
            <person name="Singh M."/>
            <person name="Singh A."/>
            <person name="Seah K."/>
            <person name="Emmerich C."/>
        </authorList>
    </citation>
    <scope>NUCLEOTIDE SEQUENCE</scope>
    <source>
        <strain evidence="2">DP1</strain>
    </source>
</reference>
<feature type="compositionally biased region" description="Low complexity" evidence="1">
    <location>
        <begin position="514"/>
        <end position="524"/>
    </location>
</feature>
<dbReference type="AlphaFoldDB" id="A0AAD1YAU5"/>
<name>A0AAD1YAU5_EUPCR</name>
<accession>A0AAD1YAU5</accession>
<evidence type="ECO:0000313" key="2">
    <source>
        <dbReference type="EMBL" id="CAI2387644.1"/>
    </source>
</evidence>
<evidence type="ECO:0000313" key="3">
    <source>
        <dbReference type="Proteomes" id="UP001295684"/>
    </source>
</evidence>
<proteinExistence type="predicted"/>
<comment type="caution">
    <text evidence="2">The sequence shown here is derived from an EMBL/GenBank/DDBJ whole genome shotgun (WGS) entry which is preliminary data.</text>
</comment>
<feature type="compositionally biased region" description="Polar residues" evidence="1">
    <location>
        <begin position="458"/>
        <end position="467"/>
    </location>
</feature>
<feature type="compositionally biased region" description="Basic residues" evidence="1">
    <location>
        <begin position="497"/>
        <end position="513"/>
    </location>
</feature>
<evidence type="ECO:0000256" key="1">
    <source>
        <dbReference type="SAM" id="MobiDB-lite"/>
    </source>
</evidence>
<feature type="region of interest" description="Disordered" evidence="1">
    <location>
        <begin position="452"/>
        <end position="530"/>
    </location>
</feature>
<gene>
    <name evidence="2" type="ORF">ECRASSUSDP1_LOCUS29278</name>
</gene>
<sequence length="624" mass="71314">MEAIHQPFISTDDHQTHEGNLKAATIEHSAEIRDYMAVHVLYHPTNSSHPCSCSKIHKPNPDVQNQRSKTPQNPPICLQSVQYLLMDDQLTFGNLLTQSCRLADLDSSQKSYLSIYSHATLSHMILPNDAKVLKYKTFCEVVDNEKVLKLVINTFDNPSSEPKSSTMEEIDEPPKICISETVDNTNSVGRIQPKFFRTSDGVAKNRTCQRILSQPDLHSSLESRSRATPNNNRYNLRETSEDDIINKFSEDEGDSLKQTPTERQEQGLDQILENDTLFSKKRDRNLKRDNNTIDYFNAGTQNEIEEKLKTRSYNGTHKRHETVNFGTEANFLTEDGFENHLAHSRRLIPKKSKVKKNSSTIGLNKNILKAKLITTSSFENFNDPVKLCTEHRKPRGAYCSSKIGFEEDRRVSDQVRIPSRFKENLLHDDPHFPGSASNQNCYKNKLIKKKSKTNSLNYSAKNGTKAASSKHSRVNSRSNINLGNDMKTSNQLAKSSARSRKPKQNSRKEKKSSKNSSKGGYVKGKTSEFSLTEHNPHLHKYITKEDQCLNMRSLSNDKENICHNEQSSNRFSDRLLKDEIFDSKDDSISGMNELNLLQELTNFTNMKMINKKKQHCIHFDRIIK</sequence>
<feature type="compositionally biased region" description="Basic and acidic residues" evidence="1">
    <location>
        <begin position="235"/>
        <end position="244"/>
    </location>
</feature>
<feature type="compositionally biased region" description="Polar residues" evidence="1">
    <location>
        <begin position="475"/>
        <end position="496"/>
    </location>
</feature>
<feature type="region of interest" description="Disordered" evidence="1">
    <location>
        <begin position="214"/>
        <end position="244"/>
    </location>
</feature>
<keyword evidence="3" id="KW-1185">Reference proteome</keyword>
<protein>
    <submittedName>
        <fullName evidence="2">Uncharacterized protein</fullName>
    </submittedName>
</protein>